<name>A0A3M7R6M3_BRAPC</name>
<gene>
    <name evidence="2" type="ORF">BpHYR1_051773</name>
</gene>
<proteinExistence type="predicted"/>
<evidence type="ECO:0000313" key="2">
    <source>
        <dbReference type="EMBL" id="RNA19186.1"/>
    </source>
</evidence>
<evidence type="ECO:0000313" key="3">
    <source>
        <dbReference type="Proteomes" id="UP000276133"/>
    </source>
</evidence>
<keyword evidence="1" id="KW-0812">Transmembrane</keyword>
<comment type="caution">
    <text evidence="2">The sequence shown here is derived from an EMBL/GenBank/DDBJ whole genome shotgun (WGS) entry which is preliminary data.</text>
</comment>
<evidence type="ECO:0000256" key="1">
    <source>
        <dbReference type="SAM" id="Phobius"/>
    </source>
</evidence>
<keyword evidence="3" id="KW-1185">Reference proteome</keyword>
<dbReference type="AlphaFoldDB" id="A0A3M7R6M3"/>
<organism evidence="2 3">
    <name type="scientific">Brachionus plicatilis</name>
    <name type="common">Marine rotifer</name>
    <name type="synonym">Brachionus muelleri</name>
    <dbReference type="NCBI Taxonomy" id="10195"/>
    <lineage>
        <taxon>Eukaryota</taxon>
        <taxon>Metazoa</taxon>
        <taxon>Spiralia</taxon>
        <taxon>Gnathifera</taxon>
        <taxon>Rotifera</taxon>
        <taxon>Eurotatoria</taxon>
        <taxon>Monogononta</taxon>
        <taxon>Pseudotrocha</taxon>
        <taxon>Ploima</taxon>
        <taxon>Brachionidae</taxon>
        <taxon>Brachionus</taxon>
    </lineage>
</organism>
<protein>
    <submittedName>
        <fullName evidence="2">Uncharacterized protein</fullName>
    </submittedName>
</protein>
<keyword evidence="1" id="KW-1133">Transmembrane helix</keyword>
<feature type="transmembrane region" description="Helical" evidence="1">
    <location>
        <begin position="39"/>
        <end position="62"/>
    </location>
</feature>
<reference evidence="2 3" key="1">
    <citation type="journal article" date="2018" name="Sci. Rep.">
        <title>Genomic signatures of local adaptation to the degree of environmental predictability in rotifers.</title>
        <authorList>
            <person name="Franch-Gras L."/>
            <person name="Hahn C."/>
            <person name="Garcia-Roger E.M."/>
            <person name="Carmona M.J."/>
            <person name="Serra M."/>
            <person name="Gomez A."/>
        </authorList>
    </citation>
    <scope>NUCLEOTIDE SEQUENCE [LARGE SCALE GENOMIC DNA]</scope>
    <source>
        <strain evidence="2">HYR1</strain>
    </source>
</reference>
<dbReference type="EMBL" id="REGN01004089">
    <property type="protein sequence ID" value="RNA19186.1"/>
    <property type="molecule type" value="Genomic_DNA"/>
</dbReference>
<accession>A0A3M7R6M3</accession>
<keyword evidence="1" id="KW-0472">Membrane</keyword>
<sequence>MASLEKNDYAYFLKIISILLSSPKSTLLLLITFEWVVGILFYFVTCVRYFSLILIGTSFSGIENFYDTISRQCVAFPLGTKKFYFLIRKWSLETVSRS</sequence>
<dbReference type="Proteomes" id="UP000276133">
    <property type="component" value="Unassembled WGS sequence"/>
</dbReference>